<feature type="transmembrane region" description="Helical" evidence="1">
    <location>
        <begin position="250"/>
        <end position="270"/>
    </location>
</feature>
<dbReference type="SUPFAM" id="SSF103481">
    <property type="entry name" value="Multidrug resistance efflux transporter EmrE"/>
    <property type="match status" value="1"/>
</dbReference>
<feature type="transmembrane region" description="Helical" evidence="1">
    <location>
        <begin position="36"/>
        <end position="54"/>
    </location>
</feature>
<dbReference type="AlphaFoldDB" id="A0A9W6ND82"/>
<name>A0A9W6ND82_9HYPH</name>
<keyword evidence="1" id="KW-0812">Transmembrane</keyword>
<accession>A0A9W6ND82</accession>
<evidence type="ECO:0000313" key="2">
    <source>
        <dbReference type="EMBL" id="GLK86440.1"/>
    </source>
</evidence>
<feature type="transmembrane region" description="Helical" evidence="1">
    <location>
        <begin position="187"/>
        <end position="207"/>
    </location>
</feature>
<keyword evidence="1" id="KW-1133">Transmembrane helix</keyword>
<reference evidence="2" key="1">
    <citation type="journal article" date="2014" name="Int. J. Syst. Evol. Microbiol.">
        <title>Complete genome sequence of Corynebacterium casei LMG S-19264T (=DSM 44701T), isolated from a smear-ripened cheese.</title>
        <authorList>
            <consortium name="US DOE Joint Genome Institute (JGI-PGF)"/>
            <person name="Walter F."/>
            <person name="Albersmeier A."/>
            <person name="Kalinowski J."/>
            <person name="Ruckert C."/>
        </authorList>
    </citation>
    <scope>NUCLEOTIDE SEQUENCE</scope>
    <source>
        <strain evidence="2">VKM B-2789</strain>
    </source>
</reference>
<protein>
    <submittedName>
        <fullName evidence="2">Multidrug DMT transporter permease</fullName>
    </submittedName>
</protein>
<evidence type="ECO:0000313" key="3">
    <source>
        <dbReference type="Proteomes" id="UP001143330"/>
    </source>
</evidence>
<evidence type="ECO:0000256" key="1">
    <source>
        <dbReference type="SAM" id="Phobius"/>
    </source>
</evidence>
<sequence>MLIGILAGLVTGALWGLSFVAPRAVLPFTALELSVARYLLFGLVCVLLMVDARFRPLGLTRRQRAVGFALGAFGYFGYFLTISYAVLLAGAVVPPLIAGTAPVVLAVIGNLREPAVAWHRLVAPLGLIAAGLAVVNADGLGEATPAEAGAMLAGIGLAAASLAIWVVYGLVNAVVMRTDGAPSALRWTGLQGLGAGTAAVLLLPVVLRAPTLPPAPEDAMRFLVWVLLMGGVVSWFGTYCWVVAARRLPLALSAQLIVAETVFGLGYGLAYEQRLPTLPETVGTLLQLVGVVVAVTIFTRRRGGRAERPVTPEPGIP</sequence>
<reference evidence="2" key="2">
    <citation type="submission" date="2023-01" db="EMBL/GenBank/DDBJ databases">
        <authorList>
            <person name="Sun Q."/>
            <person name="Evtushenko L."/>
        </authorList>
    </citation>
    <scope>NUCLEOTIDE SEQUENCE</scope>
    <source>
        <strain evidence="2">VKM B-2789</strain>
    </source>
</reference>
<organism evidence="2 3">
    <name type="scientific">Ancylobacter defluvii</name>
    <dbReference type="NCBI Taxonomy" id="1282440"/>
    <lineage>
        <taxon>Bacteria</taxon>
        <taxon>Pseudomonadati</taxon>
        <taxon>Pseudomonadota</taxon>
        <taxon>Alphaproteobacteria</taxon>
        <taxon>Hyphomicrobiales</taxon>
        <taxon>Xanthobacteraceae</taxon>
        <taxon>Ancylobacter</taxon>
    </lineage>
</organism>
<dbReference type="EMBL" id="BSFM01000021">
    <property type="protein sequence ID" value="GLK86440.1"/>
    <property type="molecule type" value="Genomic_DNA"/>
</dbReference>
<feature type="transmembrane region" description="Helical" evidence="1">
    <location>
        <begin position="92"/>
        <end position="111"/>
    </location>
</feature>
<feature type="transmembrane region" description="Helical" evidence="1">
    <location>
        <begin position="149"/>
        <end position="175"/>
    </location>
</feature>
<feature type="transmembrane region" description="Helical" evidence="1">
    <location>
        <begin position="66"/>
        <end position="86"/>
    </location>
</feature>
<dbReference type="RefSeq" id="WP_213363504.1">
    <property type="nucleotide sequence ID" value="NZ_BSFM01000021.1"/>
</dbReference>
<keyword evidence="1" id="KW-0472">Membrane</keyword>
<proteinExistence type="predicted"/>
<feature type="transmembrane region" description="Helical" evidence="1">
    <location>
        <begin position="222"/>
        <end position="243"/>
    </location>
</feature>
<feature type="transmembrane region" description="Helical" evidence="1">
    <location>
        <begin position="282"/>
        <end position="299"/>
    </location>
</feature>
<gene>
    <name evidence="2" type="ORF">GCM10017653_45100</name>
</gene>
<keyword evidence="3" id="KW-1185">Reference proteome</keyword>
<dbReference type="Proteomes" id="UP001143330">
    <property type="component" value="Unassembled WGS sequence"/>
</dbReference>
<comment type="caution">
    <text evidence="2">The sequence shown here is derived from an EMBL/GenBank/DDBJ whole genome shotgun (WGS) entry which is preliminary data.</text>
</comment>
<feature type="transmembrane region" description="Helical" evidence="1">
    <location>
        <begin position="118"/>
        <end position="137"/>
    </location>
</feature>
<dbReference type="InterPro" id="IPR037185">
    <property type="entry name" value="EmrE-like"/>
</dbReference>